<dbReference type="Proteomes" id="UP000530514">
    <property type="component" value="Unassembled WGS sequence"/>
</dbReference>
<dbReference type="InterPro" id="IPR015422">
    <property type="entry name" value="PyrdxlP-dep_Trfase_small"/>
</dbReference>
<dbReference type="FunFam" id="3.40.640.10:FF:000009">
    <property type="entry name" value="Cystathionine gamma-synthase homolog"/>
    <property type="match status" value="1"/>
</dbReference>
<accession>A0A7W2AHG2</accession>
<evidence type="ECO:0000256" key="1">
    <source>
        <dbReference type="ARBA" id="ARBA00001933"/>
    </source>
</evidence>
<comment type="similarity">
    <text evidence="2 9">Belongs to the trans-sulfuration enzymes family.</text>
</comment>
<dbReference type="Pfam" id="PF01053">
    <property type="entry name" value="Cys_Met_Meta_PP"/>
    <property type="match status" value="1"/>
</dbReference>
<dbReference type="EMBL" id="JACEIP010000008">
    <property type="protein sequence ID" value="MBA4542671.1"/>
    <property type="molecule type" value="Genomic_DNA"/>
</dbReference>
<dbReference type="PIRSF" id="PIRSF001434">
    <property type="entry name" value="CGS"/>
    <property type="match status" value="1"/>
</dbReference>
<evidence type="ECO:0000256" key="9">
    <source>
        <dbReference type="RuleBase" id="RU362118"/>
    </source>
</evidence>
<dbReference type="GO" id="GO:0047804">
    <property type="term" value="F:cysteine-S-conjugate beta-lyase activity"/>
    <property type="evidence" value="ECO:0007669"/>
    <property type="project" value="UniProtKB-EC"/>
</dbReference>
<keyword evidence="7" id="KW-0456">Lyase</keyword>
<evidence type="ECO:0000256" key="4">
    <source>
        <dbReference type="ARBA" id="ARBA00022605"/>
    </source>
</evidence>
<evidence type="ECO:0000256" key="2">
    <source>
        <dbReference type="ARBA" id="ARBA00009077"/>
    </source>
</evidence>
<feature type="modified residue" description="N6-(pyridoxal phosphate)lysine" evidence="8">
    <location>
        <position position="195"/>
    </location>
</feature>
<proteinExistence type="inferred from homology"/>
<dbReference type="InterPro" id="IPR015421">
    <property type="entry name" value="PyrdxlP-dep_Trfase_major"/>
</dbReference>
<evidence type="ECO:0000256" key="7">
    <source>
        <dbReference type="ARBA" id="ARBA00023239"/>
    </source>
</evidence>
<dbReference type="EC" id="4.4.1.13" evidence="3"/>
<evidence type="ECO:0000256" key="3">
    <source>
        <dbReference type="ARBA" id="ARBA00012224"/>
    </source>
</evidence>
<comment type="caution">
    <text evidence="10">The sequence shown here is derived from an EMBL/GenBank/DDBJ whole genome shotgun (WGS) entry which is preliminary data.</text>
</comment>
<protein>
    <recommendedName>
        <fullName evidence="3">cysteine-S-conjugate beta-lyase</fullName>
        <ecNumber evidence="3">4.4.1.13</ecNumber>
    </recommendedName>
</protein>
<dbReference type="GO" id="GO:0030170">
    <property type="term" value="F:pyridoxal phosphate binding"/>
    <property type="evidence" value="ECO:0007669"/>
    <property type="project" value="InterPro"/>
</dbReference>
<evidence type="ECO:0000256" key="6">
    <source>
        <dbReference type="ARBA" id="ARBA00023167"/>
    </source>
</evidence>
<dbReference type="SUPFAM" id="SSF53383">
    <property type="entry name" value="PLP-dependent transferases"/>
    <property type="match status" value="1"/>
</dbReference>
<dbReference type="GO" id="GO:0005737">
    <property type="term" value="C:cytoplasm"/>
    <property type="evidence" value="ECO:0007669"/>
    <property type="project" value="TreeGrafter"/>
</dbReference>
<dbReference type="AlphaFoldDB" id="A0A7W2AHG2"/>
<reference evidence="10 11" key="1">
    <citation type="submission" date="2020-07" db="EMBL/GenBank/DDBJ databases">
        <authorList>
            <person name="Feng H."/>
        </authorList>
    </citation>
    <scope>NUCLEOTIDE SEQUENCE [LARGE SCALE GENOMIC DNA]</scope>
    <source>
        <strain evidence="11">s-11</strain>
    </source>
</reference>
<evidence type="ECO:0000256" key="8">
    <source>
        <dbReference type="PIRSR" id="PIRSR001434-2"/>
    </source>
</evidence>
<evidence type="ECO:0000313" key="10">
    <source>
        <dbReference type="EMBL" id="MBA4542671.1"/>
    </source>
</evidence>
<dbReference type="Gene3D" id="3.40.640.10">
    <property type="entry name" value="Type I PLP-dependent aspartate aminotransferase-like (Major domain)"/>
    <property type="match status" value="1"/>
</dbReference>
<dbReference type="PANTHER" id="PTHR11808:SF50">
    <property type="entry name" value="CYSTATHIONINE BETA-LYASE"/>
    <property type="match status" value="1"/>
</dbReference>
<keyword evidence="4" id="KW-0028">Amino-acid biosynthesis</keyword>
<name>A0A7W2AHG2_9BACL</name>
<keyword evidence="10" id="KW-0808">Transferase</keyword>
<dbReference type="InterPro" id="IPR000277">
    <property type="entry name" value="Cys/Met-Metab_PyrdxlP-dep_enz"/>
</dbReference>
<evidence type="ECO:0000256" key="5">
    <source>
        <dbReference type="ARBA" id="ARBA00022898"/>
    </source>
</evidence>
<keyword evidence="6" id="KW-0486">Methionine biosynthesis</keyword>
<dbReference type="InterPro" id="IPR015424">
    <property type="entry name" value="PyrdxlP-dep_Trfase"/>
</dbReference>
<dbReference type="GO" id="GO:0019346">
    <property type="term" value="P:transsulfuration"/>
    <property type="evidence" value="ECO:0007669"/>
    <property type="project" value="InterPro"/>
</dbReference>
<dbReference type="PROSITE" id="PS00868">
    <property type="entry name" value="CYS_MET_METAB_PP"/>
    <property type="match status" value="1"/>
</dbReference>
<dbReference type="PANTHER" id="PTHR11808">
    <property type="entry name" value="TRANS-SULFURATION ENZYME FAMILY MEMBER"/>
    <property type="match status" value="1"/>
</dbReference>
<dbReference type="OrthoDB" id="9780685at2"/>
<sequence>MRFETRLLHNGNEIDSFTGASSIPIYQSSTYHQFSIDQPGEFDYARSGNPTRKALEQTITRLEGGCRGYAFASGMAAISTVFLLFSRGDHLIVSQDVYGGTYRVLTKVFDRMGIETTFVDTTDLEQVAAAIRPNTRAIYVETPSNPLLKVTDLRGIVRIAKAYRLRTIVDNTFLTPYFQRPLELGADIVVHSATKFISGHSDVVAGLVVVKDEELAEEIGLLQNAFGAILGVYDSWLVLRGLKTLQARMELSTQSAEKVALWLEQHPDVKRVYYTGLPSHEGYHLQNEQASGHGAVLSFDVGSMEKAKRILSRVRLPIVAVSLGAVESILSYPAMMSHAAMPAEVRNRHGITDGLLRLSVGLENADDLIDDLAAALQEKKVTIPAGFGNL</sequence>
<keyword evidence="5 8" id="KW-0663">Pyridoxal phosphate</keyword>
<dbReference type="CDD" id="cd00614">
    <property type="entry name" value="CGS_like"/>
    <property type="match status" value="1"/>
</dbReference>
<dbReference type="RefSeq" id="WP_033101766.1">
    <property type="nucleotide sequence ID" value="NZ_JACEIP010000008.1"/>
</dbReference>
<organism evidence="10 11">
    <name type="scientific">Thermoactinomyces daqus</name>
    <dbReference type="NCBI Taxonomy" id="1329516"/>
    <lineage>
        <taxon>Bacteria</taxon>
        <taxon>Bacillati</taxon>
        <taxon>Bacillota</taxon>
        <taxon>Bacilli</taxon>
        <taxon>Bacillales</taxon>
        <taxon>Thermoactinomycetaceae</taxon>
        <taxon>Thermoactinomyces</taxon>
    </lineage>
</organism>
<gene>
    <name evidence="10" type="ORF">H1164_07120</name>
</gene>
<evidence type="ECO:0000313" key="11">
    <source>
        <dbReference type="Proteomes" id="UP000530514"/>
    </source>
</evidence>
<keyword evidence="10" id="KW-0032">Aminotransferase</keyword>
<dbReference type="GO" id="GO:0008483">
    <property type="term" value="F:transaminase activity"/>
    <property type="evidence" value="ECO:0007669"/>
    <property type="project" value="UniProtKB-KW"/>
</dbReference>
<dbReference type="InterPro" id="IPR054542">
    <property type="entry name" value="Cys_met_metab_PP"/>
</dbReference>
<dbReference type="GO" id="GO:0009086">
    <property type="term" value="P:methionine biosynthetic process"/>
    <property type="evidence" value="ECO:0007669"/>
    <property type="project" value="UniProtKB-KW"/>
</dbReference>
<dbReference type="FunFam" id="3.90.1150.10:FF:000033">
    <property type="entry name" value="Cystathionine gamma-synthase"/>
    <property type="match status" value="1"/>
</dbReference>
<keyword evidence="11" id="KW-1185">Reference proteome</keyword>
<dbReference type="Gene3D" id="3.90.1150.10">
    <property type="entry name" value="Aspartate Aminotransferase, domain 1"/>
    <property type="match status" value="1"/>
</dbReference>
<comment type="cofactor">
    <cofactor evidence="1 9">
        <name>pyridoxal 5'-phosphate</name>
        <dbReference type="ChEBI" id="CHEBI:597326"/>
    </cofactor>
</comment>